<dbReference type="InterPro" id="IPR045031">
    <property type="entry name" value="DHP_synth-like"/>
</dbReference>
<evidence type="ECO:0000256" key="1">
    <source>
        <dbReference type="ARBA" id="ARBA00000012"/>
    </source>
</evidence>
<dbReference type="PANTHER" id="PTHR20941">
    <property type="entry name" value="FOLATE SYNTHESIS PROTEINS"/>
    <property type="match status" value="1"/>
</dbReference>
<keyword evidence="7" id="KW-0460">Magnesium</keyword>
<reference evidence="10 11" key="1">
    <citation type="submission" date="2021-04" db="EMBL/GenBank/DDBJ databases">
        <title>Genomics, taxonomy and metabolism of representatives of sulfur bacteria of the genus Thiothrix: Thiothrix fructosivorans QT, Thiothrix unzii A1T and three new species, Thiothrix subterranea sp. nov., Thiothrix litoralis sp. nov. and 'Candidatus Thiothrix anitrata' sp. nov.</title>
        <authorList>
            <person name="Ravin N.V."/>
            <person name="Smolyakov D."/>
            <person name="Rudenko T.S."/>
            <person name="Mardanov A.V."/>
            <person name="Beletsky A.V."/>
            <person name="Markov N.D."/>
            <person name="Fomenkov A.I."/>
            <person name="Roberts R.J."/>
            <person name="Karnachuk O.V."/>
            <person name="Novikov A."/>
            <person name="Grabovich M.Y."/>
        </authorList>
    </citation>
    <scope>NUCLEOTIDE SEQUENCE [LARGE SCALE GENOMIC DNA]</scope>
    <source>
        <strain evidence="10 11">AS</strain>
    </source>
</reference>
<dbReference type="Proteomes" id="UP000672039">
    <property type="component" value="Chromosome"/>
</dbReference>
<evidence type="ECO:0000259" key="9">
    <source>
        <dbReference type="PROSITE" id="PS50972"/>
    </source>
</evidence>
<evidence type="ECO:0000313" key="10">
    <source>
        <dbReference type="EMBL" id="QTR48406.1"/>
    </source>
</evidence>
<accession>A0ABX7WYJ4</accession>
<dbReference type="GO" id="GO:0004156">
    <property type="term" value="F:dihydropteroate synthase activity"/>
    <property type="evidence" value="ECO:0007669"/>
    <property type="project" value="UniProtKB-EC"/>
</dbReference>
<dbReference type="CDD" id="cd00739">
    <property type="entry name" value="DHPS"/>
    <property type="match status" value="1"/>
</dbReference>
<dbReference type="PROSITE" id="PS00793">
    <property type="entry name" value="DHPS_2"/>
    <property type="match status" value="1"/>
</dbReference>
<keyword evidence="5 10" id="KW-0808">Transferase</keyword>
<dbReference type="EC" id="2.5.1.15" evidence="4"/>
<dbReference type="NCBIfam" id="TIGR01496">
    <property type="entry name" value="DHPS"/>
    <property type="match status" value="1"/>
</dbReference>
<comment type="catalytic activity">
    <reaction evidence="1">
        <text>(7,8-dihydropterin-6-yl)methyl diphosphate + 4-aminobenzoate = 7,8-dihydropteroate + diphosphate</text>
        <dbReference type="Rhea" id="RHEA:19949"/>
        <dbReference type="ChEBI" id="CHEBI:17836"/>
        <dbReference type="ChEBI" id="CHEBI:17839"/>
        <dbReference type="ChEBI" id="CHEBI:33019"/>
        <dbReference type="ChEBI" id="CHEBI:72950"/>
        <dbReference type="EC" id="2.5.1.15"/>
    </reaction>
</comment>
<proteinExistence type="predicted"/>
<dbReference type="PROSITE" id="PS50972">
    <property type="entry name" value="PTERIN_BINDING"/>
    <property type="match status" value="1"/>
</dbReference>
<protein>
    <recommendedName>
        <fullName evidence="4">dihydropteroate synthase</fullName>
        <ecNumber evidence="4">2.5.1.15</ecNumber>
    </recommendedName>
</protein>
<sequence length="259" mass="27683">MGILNVTPDSFSDGGLFQPQDAALRHIEQMLAEGVDIIDVGGESTRPGAASVSVQAELERVVPVIEAIRARFDVPVSVDTSKPAVMQAAVAAGADLINDVYALQAPGALEMCAQLAVPVCLMHMQGQPRTMQQAPQYGDVVQDIRQFFEERIAACERAGISRDRLILDPGFGFGKTLEHNVDLLRRLNEFSTIHLPILVGLSRKSMIGGLLNNRPVEGRLQGSVAAAVVAAMKGARIVRVHDVGATVDAMKLVNAVVDQ</sequence>
<dbReference type="Gene3D" id="3.20.20.20">
    <property type="entry name" value="Dihydropteroate synthase-like"/>
    <property type="match status" value="1"/>
</dbReference>
<dbReference type="PANTHER" id="PTHR20941:SF1">
    <property type="entry name" value="FOLIC ACID SYNTHESIS PROTEIN FOL1"/>
    <property type="match status" value="1"/>
</dbReference>
<feature type="domain" description="Pterin-binding" evidence="9">
    <location>
        <begin position="1"/>
        <end position="251"/>
    </location>
</feature>
<name>A0ABX7WYJ4_9GAMM</name>
<evidence type="ECO:0000256" key="2">
    <source>
        <dbReference type="ARBA" id="ARBA00001946"/>
    </source>
</evidence>
<comment type="pathway">
    <text evidence="3">Cofactor biosynthesis; tetrahydrofolate biosynthesis; 7,8-dihydrofolate from 2-amino-4-hydroxy-6-hydroxymethyl-7,8-dihydropteridine diphosphate and 4-aminobenzoate: step 1/2.</text>
</comment>
<organism evidence="10 11">
    <name type="scientific">Thiothrix litoralis</name>
    <dbReference type="NCBI Taxonomy" id="2891210"/>
    <lineage>
        <taxon>Bacteria</taxon>
        <taxon>Pseudomonadati</taxon>
        <taxon>Pseudomonadota</taxon>
        <taxon>Gammaproteobacteria</taxon>
        <taxon>Thiotrichales</taxon>
        <taxon>Thiotrichaceae</taxon>
        <taxon>Thiothrix</taxon>
    </lineage>
</organism>
<keyword evidence="11" id="KW-1185">Reference proteome</keyword>
<evidence type="ECO:0000256" key="4">
    <source>
        <dbReference type="ARBA" id="ARBA00012458"/>
    </source>
</evidence>
<gene>
    <name evidence="10" type="primary">folP</name>
    <name evidence="10" type="ORF">J9253_11235</name>
</gene>
<dbReference type="InterPro" id="IPR011005">
    <property type="entry name" value="Dihydropteroate_synth-like_sf"/>
</dbReference>
<evidence type="ECO:0000256" key="6">
    <source>
        <dbReference type="ARBA" id="ARBA00022723"/>
    </source>
</evidence>
<keyword evidence="6" id="KW-0479">Metal-binding</keyword>
<dbReference type="EMBL" id="CP072801">
    <property type="protein sequence ID" value="QTR48406.1"/>
    <property type="molecule type" value="Genomic_DNA"/>
</dbReference>
<evidence type="ECO:0000313" key="11">
    <source>
        <dbReference type="Proteomes" id="UP000672039"/>
    </source>
</evidence>
<evidence type="ECO:0000256" key="3">
    <source>
        <dbReference type="ARBA" id="ARBA00004763"/>
    </source>
</evidence>
<evidence type="ECO:0000256" key="5">
    <source>
        <dbReference type="ARBA" id="ARBA00022679"/>
    </source>
</evidence>
<dbReference type="Pfam" id="PF00809">
    <property type="entry name" value="Pterin_bind"/>
    <property type="match status" value="1"/>
</dbReference>
<dbReference type="SUPFAM" id="SSF51717">
    <property type="entry name" value="Dihydropteroate synthetase-like"/>
    <property type="match status" value="1"/>
</dbReference>
<evidence type="ECO:0000256" key="8">
    <source>
        <dbReference type="ARBA" id="ARBA00022909"/>
    </source>
</evidence>
<dbReference type="InterPro" id="IPR000489">
    <property type="entry name" value="Pterin-binding_dom"/>
</dbReference>
<dbReference type="InterPro" id="IPR006390">
    <property type="entry name" value="DHP_synth_dom"/>
</dbReference>
<evidence type="ECO:0000256" key="7">
    <source>
        <dbReference type="ARBA" id="ARBA00022842"/>
    </source>
</evidence>
<comment type="cofactor">
    <cofactor evidence="2">
        <name>Mg(2+)</name>
        <dbReference type="ChEBI" id="CHEBI:18420"/>
    </cofactor>
</comment>
<keyword evidence="8" id="KW-0289">Folate biosynthesis</keyword>